<keyword evidence="13" id="KW-1185">Reference proteome</keyword>
<accession>A0A369Q690</accession>
<evidence type="ECO:0000256" key="11">
    <source>
        <dbReference type="SAM" id="MobiDB-lite"/>
    </source>
</evidence>
<dbReference type="InterPro" id="IPR020751">
    <property type="entry name" value="aa-tRNA-synth_I_codon-bd_sub2"/>
</dbReference>
<dbReference type="SUPFAM" id="SSF52374">
    <property type="entry name" value="Nucleotidylyl transferase"/>
    <property type="match status" value="1"/>
</dbReference>
<dbReference type="InterPro" id="IPR001412">
    <property type="entry name" value="aa-tRNA-synth_I_CS"/>
</dbReference>
<dbReference type="PANTHER" id="PTHR37940:SF1">
    <property type="entry name" value="LYSINE--TRNA LIGASE"/>
    <property type="match status" value="1"/>
</dbReference>
<evidence type="ECO:0000256" key="9">
    <source>
        <dbReference type="ARBA" id="ARBA00048573"/>
    </source>
</evidence>
<evidence type="ECO:0000256" key="7">
    <source>
        <dbReference type="ARBA" id="ARBA00022917"/>
    </source>
</evidence>
<dbReference type="InterPro" id="IPR002904">
    <property type="entry name" value="Lys-tRNA-ligase"/>
</dbReference>
<evidence type="ECO:0000256" key="2">
    <source>
        <dbReference type="ARBA" id="ARBA00005594"/>
    </source>
</evidence>
<dbReference type="HAMAP" id="MF_00177">
    <property type="entry name" value="Lys_tRNA_synth_class1"/>
    <property type="match status" value="1"/>
</dbReference>
<dbReference type="EMBL" id="QBKA01000002">
    <property type="protein sequence ID" value="RDC60391.1"/>
    <property type="molecule type" value="Genomic_DNA"/>
</dbReference>
<evidence type="ECO:0000256" key="1">
    <source>
        <dbReference type="ARBA" id="ARBA00004496"/>
    </source>
</evidence>
<comment type="catalytic activity">
    <reaction evidence="9 10">
        <text>tRNA(Lys) + L-lysine + ATP = L-lysyl-tRNA(Lys) + AMP + diphosphate</text>
        <dbReference type="Rhea" id="RHEA:20792"/>
        <dbReference type="Rhea" id="RHEA-COMP:9696"/>
        <dbReference type="Rhea" id="RHEA-COMP:9697"/>
        <dbReference type="ChEBI" id="CHEBI:30616"/>
        <dbReference type="ChEBI" id="CHEBI:32551"/>
        <dbReference type="ChEBI" id="CHEBI:33019"/>
        <dbReference type="ChEBI" id="CHEBI:78442"/>
        <dbReference type="ChEBI" id="CHEBI:78529"/>
        <dbReference type="ChEBI" id="CHEBI:456215"/>
        <dbReference type="EC" id="6.1.1.6"/>
    </reaction>
</comment>
<evidence type="ECO:0000256" key="5">
    <source>
        <dbReference type="ARBA" id="ARBA00022741"/>
    </source>
</evidence>
<dbReference type="GO" id="GO:0006430">
    <property type="term" value="P:lysyl-tRNA aminoacylation"/>
    <property type="evidence" value="ECO:0007669"/>
    <property type="project" value="UniProtKB-UniRule"/>
</dbReference>
<dbReference type="GO" id="GO:0005524">
    <property type="term" value="F:ATP binding"/>
    <property type="evidence" value="ECO:0007669"/>
    <property type="project" value="UniProtKB-UniRule"/>
</dbReference>
<dbReference type="AlphaFoldDB" id="A0A369Q690"/>
<evidence type="ECO:0000256" key="8">
    <source>
        <dbReference type="ARBA" id="ARBA00023146"/>
    </source>
</evidence>
<name>A0A369Q690_9SPHN</name>
<sequence length="583" mass="64697">MQPSNRAAIASLHGSHKPVRKTRRLPSRLQHNPASAKALGMTDLMQAARSSKAWPFIEAQRIAKRYPDGKKGADGNLEPVLFETGYGPSGLPHIGTFQEVLRTTFVRRAYEAIIGAKPEDGRTRLVAFSDDMDGLRKVPDNLPNQQMLHAHLGQPLCRIPNPFDTDHESFAAHNNAQLRAFLDQFGFDYEFVSGAQRYTSGGFDDALRGVLRRNDAILDIMLPTLREERRKTYSPILPVSPETGVVLQVPVEVVDAEAGTIRFQDENDNTVEQSALGGQAKLQWKVDWAMRWVALGVDYEMYGKDLTDSGVQSGRIAKVLGGRKPEGLIYELFLDEKGEKISKSKGNGLTIEQWLTYGSDESLGFYIFPNPKSAKQLHGGVIPRAVDDYWQFRERLDEQSLDKQLGNPVWHLDRVTSEGSLVVTADSLAVTYSLLLNLVGVLGAEATREQVWSYLANYVPDANPAKHPQLDELVGNALAYNRDFVAPTLQRRAPVGAEADALRALDARLAEMPADTPAEDLQTIVYEIGKDEAYGFETLRDWFRALYEILLGSQQGPRMGSFIALYGIDNARRLIGDALTSAD</sequence>
<reference evidence="12 13" key="1">
    <citation type="submission" date="2018-04" db="EMBL/GenBank/DDBJ databases">
        <title>Altererythrobacter sp. HME9302 genome sequencing and assembly.</title>
        <authorList>
            <person name="Kang H."/>
            <person name="Kim H."/>
            <person name="Joh K."/>
        </authorList>
    </citation>
    <scope>NUCLEOTIDE SEQUENCE [LARGE SCALE GENOMIC DNA]</scope>
    <source>
        <strain evidence="12 13">HME9302</strain>
    </source>
</reference>
<dbReference type="InterPro" id="IPR014729">
    <property type="entry name" value="Rossmann-like_a/b/a_fold"/>
</dbReference>
<keyword evidence="8 10" id="KW-0030">Aminoacyl-tRNA synthetase</keyword>
<evidence type="ECO:0000256" key="6">
    <source>
        <dbReference type="ARBA" id="ARBA00022840"/>
    </source>
</evidence>
<feature type="region of interest" description="Disordered" evidence="11">
    <location>
        <begin position="1"/>
        <end position="33"/>
    </location>
</feature>
<dbReference type="PROSITE" id="PS00178">
    <property type="entry name" value="AA_TRNA_LIGASE_I"/>
    <property type="match status" value="1"/>
</dbReference>
<feature type="compositionally biased region" description="Basic residues" evidence="11">
    <location>
        <begin position="14"/>
        <end position="26"/>
    </location>
</feature>
<keyword evidence="7 10" id="KW-0648">Protein biosynthesis</keyword>
<feature type="short sequence motif" description="'HIGH' region" evidence="10">
    <location>
        <begin position="88"/>
        <end position="96"/>
    </location>
</feature>
<dbReference type="GO" id="GO:0000049">
    <property type="term" value="F:tRNA binding"/>
    <property type="evidence" value="ECO:0007669"/>
    <property type="project" value="InterPro"/>
</dbReference>
<dbReference type="SUPFAM" id="SSF48163">
    <property type="entry name" value="An anticodon-binding domain of class I aminoacyl-tRNA synthetases"/>
    <property type="match status" value="1"/>
</dbReference>
<evidence type="ECO:0000256" key="10">
    <source>
        <dbReference type="HAMAP-Rule" id="MF_00177"/>
    </source>
</evidence>
<evidence type="ECO:0000256" key="4">
    <source>
        <dbReference type="ARBA" id="ARBA00022598"/>
    </source>
</evidence>
<feature type="binding site" evidence="10">
    <location>
        <position position="343"/>
    </location>
    <ligand>
        <name>ATP</name>
        <dbReference type="ChEBI" id="CHEBI:30616"/>
    </ligand>
</feature>
<keyword evidence="5 10" id="KW-0547">Nucleotide-binding</keyword>
<keyword evidence="3 10" id="KW-0963">Cytoplasm</keyword>
<dbReference type="GO" id="GO:0004824">
    <property type="term" value="F:lysine-tRNA ligase activity"/>
    <property type="evidence" value="ECO:0007669"/>
    <property type="project" value="UniProtKB-UniRule"/>
</dbReference>
<evidence type="ECO:0000256" key="3">
    <source>
        <dbReference type="ARBA" id="ARBA00022490"/>
    </source>
</evidence>
<proteinExistence type="inferred from homology"/>
<dbReference type="Pfam" id="PF01921">
    <property type="entry name" value="tRNA-synt_1f"/>
    <property type="match status" value="1"/>
</dbReference>
<dbReference type="GO" id="GO:0005737">
    <property type="term" value="C:cytoplasm"/>
    <property type="evidence" value="ECO:0007669"/>
    <property type="project" value="UniProtKB-SubCell"/>
</dbReference>
<keyword evidence="4 10" id="KW-0436">Ligase</keyword>
<dbReference type="Gene3D" id="3.40.50.620">
    <property type="entry name" value="HUPs"/>
    <property type="match status" value="2"/>
</dbReference>
<comment type="caution">
    <text evidence="12">The sequence shown here is derived from an EMBL/GenBank/DDBJ whole genome shotgun (WGS) entry which is preliminary data.</text>
</comment>
<dbReference type="Proteomes" id="UP000253727">
    <property type="component" value="Unassembled WGS sequence"/>
</dbReference>
<evidence type="ECO:0000313" key="12">
    <source>
        <dbReference type="EMBL" id="RDC60391.1"/>
    </source>
</evidence>
<comment type="subcellular location">
    <subcellularLocation>
        <location evidence="1 10">Cytoplasm</location>
    </subcellularLocation>
</comment>
<dbReference type="NCBIfam" id="TIGR00467">
    <property type="entry name" value="lysS_arch"/>
    <property type="match status" value="1"/>
</dbReference>
<dbReference type="Gene3D" id="1.10.10.350">
    <property type="match status" value="1"/>
</dbReference>
<dbReference type="InterPro" id="IPR008925">
    <property type="entry name" value="aa_tRNA-synth_I_cd-bd_sf"/>
</dbReference>
<dbReference type="NCBIfam" id="NF001968">
    <property type="entry name" value="PRK00750.1-2"/>
    <property type="match status" value="1"/>
</dbReference>
<protein>
    <recommendedName>
        <fullName evidence="10">Lysine--tRNA ligase</fullName>
        <ecNumber evidence="10">6.1.1.6</ecNumber>
    </recommendedName>
    <alternativeName>
        <fullName evidence="10">Lysyl-tRNA synthetase</fullName>
        <shortName evidence="10">LysRS</shortName>
    </alternativeName>
</protein>
<keyword evidence="6 10" id="KW-0067">ATP-binding</keyword>
<feature type="short sequence motif" description="'KMSKS' region" evidence="10">
    <location>
        <begin position="340"/>
        <end position="344"/>
    </location>
</feature>
<gene>
    <name evidence="12" type="primary">lysK</name>
    <name evidence="10" type="synonym">lysS</name>
    <name evidence="12" type="ORF">HME9302_01598</name>
</gene>
<organism evidence="12 13">
    <name type="scientific">Alteripontixanthobacter maritimus</name>
    <dbReference type="NCBI Taxonomy" id="2161824"/>
    <lineage>
        <taxon>Bacteria</taxon>
        <taxon>Pseudomonadati</taxon>
        <taxon>Pseudomonadota</taxon>
        <taxon>Alphaproteobacteria</taxon>
        <taxon>Sphingomonadales</taxon>
        <taxon>Erythrobacteraceae</taxon>
        <taxon>Alteripontixanthobacter</taxon>
    </lineage>
</organism>
<dbReference type="PANTHER" id="PTHR37940">
    <property type="entry name" value="LYSINE--TRNA LIGASE"/>
    <property type="match status" value="1"/>
</dbReference>
<evidence type="ECO:0000313" key="13">
    <source>
        <dbReference type="Proteomes" id="UP000253727"/>
    </source>
</evidence>
<comment type="similarity">
    <text evidence="2 10">Belongs to the class-I aminoacyl-tRNA synthetase family.</text>
</comment>
<dbReference type="EC" id="6.1.1.6" evidence="10"/>